<organism evidence="1">
    <name type="scientific">Vitis vinifera</name>
    <name type="common">Grape</name>
    <dbReference type="NCBI Taxonomy" id="29760"/>
    <lineage>
        <taxon>Eukaryota</taxon>
        <taxon>Viridiplantae</taxon>
        <taxon>Streptophyta</taxon>
        <taxon>Embryophyta</taxon>
        <taxon>Tracheophyta</taxon>
        <taxon>Spermatophyta</taxon>
        <taxon>Magnoliopsida</taxon>
        <taxon>eudicotyledons</taxon>
        <taxon>Gunneridae</taxon>
        <taxon>Pentapetalae</taxon>
        <taxon>rosids</taxon>
        <taxon>Vitales</taxon>
        <taxon>Vitaceae</taxon>
        <taxon>Viteae</taxon>
        <taxon>Vitis</taxon>
    </lineage>
</organism>
<sequence>MGQAYHAQVVIDTQMLLYLPKDGSMLGLGGDKLILMCMYDCHLLSKDALSSDQCLQTGTTGGVPGVIGGADDVASSVSPVEGTVGAGAMISVGGLDDAPSSEGGMAGGCGGSVMEFYIGEALSVLLQADGDEVLPPLVLAMAEVKRLQRVDGGARGAMLQMDVLWTSLGEGL</sequence>
<reference evidence="1" key="1">
    <citation type="journal article" date="2007" name="PLoS ONE">
        <title>The first genome sequence of an elite grapevine cultivar (Pinot noir Vitis vinifera L.): coping with a highly heterozygous genome.</title>
        <authorList>
            <person name="Velasco R."/>
            <person name="Zharkikh A."/>
            <person name="Troggio M."/>
            <person name="Cartwright D.A."/>
            <person name="Cestaro A."/>
            <person name="Pruss D."/>
            <person name="Pindo M."/>
            <person name="FitzGerald L.M."/>
            <person name="Vezzulli S."/>
            <person name="Reid J."/>
            <person name="Malacarne G."/>
            <person name="Iliev D."/>
            <person name="Coppola G."/>
            <person name="Wardell B."/>
            <person name="Micheletti D."/>
            <person name="Macalma T."/>
            <person name="Facci M."/>
            <person name="Mitchell J.T."/>
            <person name="Perazzolli M."/>
            <person name="Eldredge G."/>
            <person name="Gatto P."/>
            <person name="Oyzerski R."/>
            <person name="Moretto M."/>
            <person name="Gutin N."/>
            <person name="Stefanini M."/>
            <person name="Chen Y."/>
            <person name="Segala C."/>
            <person name="Davenport C."/>
            <person name="Dematte L."/>
            <person name="Mraz A."/>
            <person name="Battilana J."/>
            <person name="Stormo K."/>
            <person name="Costa F."/>
            <person name="Tao Q."/>
            <person name="Si-Ammour A."/>
            <person name="Harkins T."/>
            <person name="Lackey A."/>
            <person name="Perbost C."/>
            <person name="Taillon B."/>
            <person name="Stella A."/>
            <person name="Solovyev V."/>
            <person name="Fawcett J.A."/>
            <person name="Sterck L."/>
            <person name="Vandepoele K."/>
            <person name="Grando S.M."/>
            <person name="Toppo S."/>
            <person name="Moser C."/>
            <person name="Lanchbury J."/>
            <person name="Bogden R."/>
            <person name="Skolnick M."/>
            <person name="Sgaramella V."/>
            <person name="Bhatnagar S.K."/>
            <person name="Fontana P."/>
            <person name="Gutin A."/>
            <person name="Van de Peer Y."/>
            <person name="Salamini F."/>
            <person name="Viola R."/>
        </authorList>
    </citation>
    <scope>NUCLEOTIDE SEQUENCE</scope>
</reference>
<name>A5CA86_VITVI</name>
<protein>
    <submittedName>
        <fullName evidence="1">Uncharacterized protein</fullName>
    </submittedName>
</protein>
<proteinExistence type="predicted"/>
<dbReference type="AlphaFoldDB" id="A5CA86"/>
<accession>A5CA86</accession>
<evidence type="ECO:0000313" key="1">
    <source>
        <dbReference type="EMBL" id="CAN64380.1"/>
    </source>
</evidence>
<dbReference type="EMBL" id="AM487874">
    <property type="protein sequence ID" value="CAN64380.1"/>
    <property type="molecule type" value="Genomic_DNA"/>
</dbReference>
<gene>
    <name evidence="1" type="ORF">VITISV_014352</name>
</gene>